<gene>
    <name evidence="1" type="ordered locus">ANT_20260</name>
</gene>
<dbReference type="Gene3D" id="3.40.50.10320">
    <property type="entry name" value="LmbE-like"/>
    <property type="match status" value="1"/>
</dbReference>
<dbReference type="OrthoDB" id="116799at2"/>
<dbReference type="Proteomes" id="UP000008922">
    <property type="component" value="Chromosome"/>
</dbReference>
<evidence type="ECO:0000313" key="1">
    <source>
        <dbReference type="EMBL" id="BAJ64052.1"/>
    </source>
</evidence>
<keyword evidence="2" id="KW-1185">Reference proteome</keyword>
<evidence type="ECO:0008006" key="3">
    <source>
        <dbReference type="Google" id="ProtNLM"/>
    </source>
</evidence>
<dbReference type="InParanoid" id="E8MXH1"/>
<dbReference type="SUPFAM" id="SSF102588">
    <property type="entry name" value="LmbE-like"/>
    <property type="match status" value="1"/>
</dbReference>
<dbReference type="STRING" id="926569.ANT_20260"/>
<proteinExistence type="predicted"/>
<dbReference type="InterPro" id="IPR024078">
    <property type="entry name" value="LmbE-like_dom_sf"/>
</dbReference>
<evidence type="ECO:0000313" key="2">
    <source>
        <dbReference type="Proteomes" id="UP000008922"/>
    </source>
</evidence>
<organism evidence="1 2">
    <name type="scientific">Anaerolinea thermophila (strain DSM 14523 / JCM 11388 / NBRC 100420 / UNI-1)</name>
    <dbReference type="NCBI Taxonomy" id="926569"/>
    <lineage>
        <taxon>Bacteria</taxon>
        <taxon>Bacillati</taxon>
        <taxon>Chloroflexota</taxon>
        <taxon>Anaerolineae</taxon>
        <taxon>Anaerolineales</taxon>
        <taxon>Anaerolineaceae</taxon>
        <taxon>Anaerolinea</taxon>
    </lineage>
</organism>
<protein>
    <recommendedName>
        <fullName evidence="3">PIG-L family deacetylase</fullName>
    </recommendedName>
</protein>
<dbReference type="RefSeq" id="WP_013560422.1">
    <property type="nucleotide sequence ID" value="NC_014960.1"/>
</dbReference>
<dbReference type="AlphaFoldDB" id="E8MXH1"/>
<dbReference type="InterPro" id="IPR003737">
    <property type="entry name" value="GlcNAc_PI_deacetylase-related"/>
</dbReference>
<dbReference type="Pfam" id="PF02585">
    <property type="entry name" value="PIG-L"/>
    <property type="match status" value="1"/>
</dbReference>
<sequence>MPNRTAFELRLTMHHIYLSPHLDDAVYSCGGRMFRQRREDEPVTVVNFLSGTPPEGELSAFARQYHEMWGNPSNAVALRRQEDIEALSRWGIQAIYWDSSDAIYRQIHGTPLYPNISSLFGTPHPEDERELLTCWNETWARLRFSPEQVHMYAPLGAGNHVDHVLVRKFAQQLKRQGWRVWFYEDFPHAYDSRTLQEALDGFGNVRWKSHTELIDAEEKVKAMWIYASQISMMFSDREDLRKRVKDFSAERAVDIHWGERLRKILAGSGGRRERIWRRLFGYLAHAERYWSYE</sequence>
<accession>E8MXH1</accession>
<dbReference type="eggNOG" id="COG2120">
    <property type="taxonomic scope" value="Bacteria"/>
</dbReference>
<dbReference type="KEGG" id="atm:ANT_20260"/>
<name>E8MXH1_ANATU</name>
<dbReference type="HOGENOM" id="CLU_082131_0_0_0"/>
<dbReference type="EMBL" id="AP012029">
    <property type="protein sequence ID" value="BAJ64052.1"/>
    <property type="molecule type" value="Genomic_DNA"/>
</dbReference>
<reference evidence="1 2" key="1">
    <citation type="submission" date="2010-12" db="EMBL/GenBank/DDBJ databases">
        <title>Whole genome sequence of Anaerolinea thermophila UNI-1.</title>
        <authorList>
            <person name="Narita-Yamada S."/>
            <person name="Kishi E."/>
            <person name="Watanabe Y."/>
            <person name="Takasaki K."/>
            <person name="Ankai A."/>
            <person name="Oguchi A."/>
            <person name="Fukui S."/>
            <person name="Takahashi M."/>
            <person name="Yashiro I."/>
            <person name="Hosoyama A."/>
            <person name="Sekiguchi Y."/>
            <person name="Hanada S."/>
            <person name="Fujita N."/>
        </authorList>
    </citation>
    <scope>NUCLEOTIDE SEQUENCE [LARGE SCALE GENOMIC DNA]</scope>
    <source>
        <strain evidence="2">DSM 14523 / JCM 11388 / NBRC 100420 / UNI-1</strain>
    </source>
</reference>